<comment type="caution">
    <text evidence="2">The sequence shown here is derived from an EMBL/GenBank/DDBJ whole genome shotgun (WGS) entry which is preliminary data.</text>
</comment>
<protein>
    <submittedName>
        <fullName evidence="2">Uncharacterized protein</fullName>
    </submittedName>
</protein>
<gene>
    <name evidence="2" type="ORF">FYK55_28515</name>
</gene>
<name>A0A5M6CJX1_9BACT</name>
<dbReference type="RefSeq" id="WP_150080028.1">
    <property type="nucleotide sequence ID" value="NZ_VWOX01000046.1"/>
</dbReference>
<accession>A0A5M6CJX1</accession>
<proteinExistence type="predicted"/>
<evidence type="ECO:0000313" key="2">
    <source>
        <dbReference type="EMBL" id="KAA5535424.1"/>
    </source>
</evidence>
<evidence type="ECO:0000313" key="3">
    <source>
        <dbReference type="Proteomes" id="UP000324479"/>
    </source>
</evidence>
<evidence type="ECO:0000256" key="1">
    <source>
        <dbReference type="SAM" id="Phobius"/>
    </source>
</evidence>
<organism evidence="2 3">
    <name type="scientific">Roseiconus nitratireducens</name>
    <dbReference type="NCBI Taxonomy" id="2605748"/>
    <lineage>
        <taxon>Bacteria</taxon>
        <taxon>Pseudomonadati</taxon>
        <taxon>Planctomycetota</taxon>
        <taxon>Planctomycetia</taxon>
        <taxon>Pirellulales</taxon>
        <taxon>Pirellulaceae</taxon>
        <taxon>Roseiconus</taxon>
    </lineage>
</organism>
<feature type="transmembrane region" description="Helical" evidence="1">
    <location>
        <begin position="59"/>
        <end position="80"/>
    </location>
</feature>
<dbReference type="Proteomes" id="UP000324479">
    <property type="component" value="Unassembled WGS sequence"/>
</dbReference>
<dbReference type="EMBL" id="VWOX01000046">
    <property type="protein sequence ID" value="KAA5535424.1"/>
    <property type="molecule type" value="Genomic_DNA"/>
</dbReference>
<keyword evidence="1" id="KW-1133">Transmembrane helix</keyword>
<keyword evidence="1" id="KW-0812">Transmembrane</keyword>
<sequence>MNPFAPPKVDVQLDTGTSQPNFGCLFGVASAVASAVAGTAAVTWFSYASAPVHGPIIGPLQLTGTILLSLVFVGLPLGFIGVVVGFSIGTVVDWAIATVLVAVNALTQNQKAGNNAMHDESPS</sequence>
<keyword evidence="1" id="KW-0472">Membrane</keyword>
<feature type="transmembrane region" description="Helical" evidence="1">
    <location>
        <begin position="20"/>
        <end position="47"/>
    </location>
</feature>
<keyword evidence="3" id="KW-1185">Reference proteome</keyword>
<reference evidence="2 3" key="1">
    <citation type="submission" date="2019-08" db="EMBL/GenBank/DDBJ databases">
        <authorList>
            <person name="Dhanesh K."/>
            <person name="Kumar G."/>
            <person name="Sasikala C."/>
            <person name="Venkata Ramana C."/>
        </authorList>
    </citation>
    <scope>NUCLEOTIDE SEQUENCE [LARGE SCALE GENOMIC DNA]</scope>
    <source>
        <strain evidence="2 3">JC645</strain>
    </source>
</reference>
<dbReference type="AlphaFoldDB" id="A0A5M6CJX1"/>